<proteinExistence type="inferred from homology"/>
<dbReference type="SUPFAM" id="SSF56935">
    <property type="entry name" value="Porins"/>
    <property type="match status" value="1"/>
</dbReference>
<evidence type="ECO:0000313" key="15">
    <source>
        <dbReference type="EMBL" id="MBB3926380.1"/>
    </source>
</evidence>
<evidence type="ECO:0000256" key="5">
    <source>
        <dbReference type="ARBA" id="ARBA00022692"/>
    </source>
</evidence>
<evidence type="ECO:0000256" key="4">
    <source>
        <dbReference type="ARBA" id="ARBA00022496"/>
    </source>
</evidence>
<dbReference type="InterPro" id="IPR036942">
    <property type="entry name" value="Beta-barrel_TonB_sf"/>
</dbReference>
<name>A0A7W6BM65_9SPHN</name>
<organism evidence="15 16">
    <name type="scientific">Sphingobium jiangsuense</name>
    <dbReference type="NCBI Taxonomy" id="870476"/>
    <lineage>
        <taxon>Bacteria</taxon>
        <taxon>Pseudomonadati</taxon>
        <taxon>Pseudomonadota</taxon>
        <taxon>Alphaproteobacteria</taxon>
        <taxon>Sphingomonadales</taxon>
        <taxon>Sphingomonadaceae</taxon>
        <taxon>Sphingobium</taxon>
    </lineage>
</organism>
<comment type="caution">
    <text evidence="15">The sequence shown here is derived from an EMBL/GenBank/DDBJ whole genome shotgun (WGS) entry which is preliminary data.</text>
</comment>
<evidence type="ECO:0000256" key="12">
    <source>
        <dbReference type="RuleBase" id="RU003357"/>
    </source>
</evidence>
<dbReference type="AlphaFoldDB" id="A0A7W6BM65"/>
<dbReference type="InterPro" id="IPR012910">
    <property type="entry name" value="Plug_dom"/>
</dbReference>
<comment type="subcellular location">
    <subcellularLocation>
        <location evidence="1 11">Cell outer membrane</location>
        <topology evidence="1 11">Multi-pass membrane protein</topology>
    </subcellularLocation>
</comment>
<evidence type="ECO:0000256" key="7">
    <source>
        <dbReference type="ARBA" id="ARBA00023065"/>
    </source>
</evidence>
<keyword evidence="4" id="KW-0410">Iron transport</keyword>
<keyword evidence="3 11" id="KW-1134">Transmembrane beta strand</keyword>
<dbReference type="PROSITE" id="PS52016">
    <property type="entry name" value="TONB_DEPENDENT_REC_3"/>
    <property type="match status" value="1"/>
</dbReference>
<keyword evidence="15" id="KW-0675">Receptor</keyword>
<evidence type="ECO:0000256" key="6">
    <source>
        <dbReference type="ARBA" id="ARBA00023004"/>
    </source>
</evidence>
<evidence type="ECO:0000313" key="16">
    <source>
        <dbReference type="Proteomes" id="UP000571950"/>
    </source>
</evidence>
<dbReference type="Pfam" id="PF00593">
    <property type="entry name" value="TonB_dep_Rec_b-barrel"/>
    <property type="match status" value="1"/>
</dbReference>
<evidence type="ECO:0000259" key="13">
    <source>
        <dbReference type="Pfam" id="PF00593"/>
    </source>
</evidence>
<dbReference type="PANTHER" id="PTHR32552:SF81">
    <property type="entry name" value="TONB-DEPENDENT OUTER MEMBRANE RECEPTOR"/>
    <property type="match status" value="1"/>
</dbReference>
<dbReference type="CDD" id="cd01347">
    <property type="entry name" value="ligand_gated_channel"/>
    <property type="match status" value="1"/>
</dbReference>
<evidence type="ECO:0000256" key="3">
    <source>
        <dbReference type="ARBA" id="ARBA00022452"/>
    </source>
</evidence>
<evidence type="ECO:0000256" key="1">
    <source>
        <dbReference type="ARBA" id="ARBA00004571"/>
    </source>
</evidence>
<evidence type="ECO:0000256" key="11">
    <source>
        <dbReference type="PROSITE-ProRule" id="PRU01360"/>
    </source>
</evidence>
<dbReference type="GO" id="GO:0009279">
    <property type="term" value="C:cell outer membrane"/>
    <property type="evidence" value="ECO:0007669"/>
    <property type="project" value="UniProtKB-SubCell"/>
</dbReference>
<dbReference type="RefSeq" id="WP_175485423.1">
    <property type="nucleotide sequence ID" value="NZ_BSPS01000006.1"/>
</dbReference>
<keyword evidence="2 11" id="KW-0813">Transport</keyword>
<gene>
    <name evidence="15" type="ORF">GGR43_002097</name>
</gene>
<evidence type="ECO:0000256" key="10">
    <source>
        <dbReference type="ARBA" id="ARBA00023237"/>
    </source>
</evidence>
<keyword evidence="8 12" id="KW-0798">TonB box</keyword>
<evidence type="ECO:0000256" key="2">
    <source>
        <dbReference type="ARBA" id="ARBA00022448"/>
    </source>
</evidence>
<evidence type="ECO:0000256" key="9">
    <source>
        <dbReference type="ARBA" id="ARBA00023136"/>
    </source>
</evidence>
<keyword evidence="7" id="KW-0406">Ion transport</keyword>
<dbReference type="PANTHER" id="PTHR32552">
    <property type="entry name" value="FERRICHROME IRON RECEPTOR-RELATED"/>
    <property type="match status" value="1"/>
</dbReference>
<dbReference type="Pfam" id="PF07715">
    <property type="entry name" value="Plug"/>
    <property type="match status" value="1"/>
</dbReference>
<protein>
    <submittedName>
        <fullName evidence="15">Iron complex outermembrane receptor protein</fullName>
    </submittedName>
</protein>
<keyword evidence="9 11" id="KW-0472">Membrane</keyword>
<sequence>MLVVAAFGAGAAAAQTADTQTVEALAESQNAQSESGLQDIVVTAQRRSESAQTVPISVAAFSAESLAASGTKATTDLSSLVTGLTVTPVGARQPLYLRGVGNSNIAASPAVLLFVDGVYQPFNIGSQSFSDIASIEVAKGPQGTLFGRNATGGVIQVATRDPSSDPTGEFQIGYGNYDTLSGKAYLAGALTSSVRASLAGFYENQSDGWGRSIATGEDIFKSKSVGVRGKVVIDVSDLTSITLAADYTYSRGNSGSAVAQAIGGTGFLFDYVSGTKYSLSPYDVNANYTPLYTSKEGGASITVKSEVGAVDLLSITSWRKNRSYTQVDYDGSAAPFFDLSRHDESTAVTQEFQAKSQGDSKLSWVAGLFYYHNDSTLTPFRFGGVGATAVFGAPLGSPYDIFAFDTVNAYAAYAQATAEIFPDTRLTLGARYTIEKHEQNGYVEAGSVVPGTTGRQSKTFRKPSFRASLDHRFGRDLMIYASYNRSFNAGYFNTASVGGFTAAANPGVKPETIDAYEVGFKSELFDRHVRFNLSAFRYDYANLQQQIFRNGALATVNAASARIQGVDAEVQVRLLGKLDIALSAEYLDPKYESYPDGPMYSYAPIGALILSSGDAKGYSTPNAPHFSFNASVNYAILSDIGRFNASASLNYRGDTYGDSFERFKLKNRYLANASLKWTSLDDKTSVTLWGKNLFNEIYDEAYSMLDPVGPAGTPGAPRTYGVTIGRNF</sequence>
<comment type="similarity">
    <text evidence="11 12">Belongs to the TonB-dependent receptor family.</text>
</comment>
<keyword evidence="10 11" id="KW-0998">Cell outer membrane</keyword>
<reference evidence="15 16" key="1">
    <citation type="submission" date="2020-08" db="EMBL/GenBank/DDBJ databases">
        <title>Genomic Encyclopedia of Type Strains, Phase IV (KMG-IV): sequencing the most valuable type-strain genomes for metagenomic binning, comparative biology and taxonomic classification.</title>
        <authorList>
            <person name="Goeker M."/>
        </authorList>
    </citation>
    <scope>NUCLEOTIDE SEQUENCE [LARGE SCALE GENOMIC DNA]</scope>
    <source>
        <strain evidence="15 16">DSM 26189</strain>
    </source>
</reference>
<evidence type="ECO:0000259" key="14">
    <source>
        <dbReference type="Pfam" id="PF07715"/>
    </source>
</evidence>
<keyword evidence="5 11" id="KW-0812">Transmembrane</keyword>
<dbReference type="InterPro" id="IPR039426">
    <property type="entry name" value="TonB-dep_rcpt-like"/>
</dbReference>
<dbReference type="GO" id="GO:0006826">
    <property type="term" value="P:iron ion transport"/>
    <property type="evidence" value="ECO:0007669"/>
    <property type="project" value="UniProtKB-KW"/>
</dbReference>
<dbReference type="Proteomes" id="UP000571950">
    <property type="component" value="Unassembled WGS sequence"/>
</dbReference>
<keyword evidence="6" id="KW-0408">Iron</keyword>
<evidence type="ECO:0000256" key="8">
    <source>
        <dbReference type="ARBA" id="ARBA00023077"/>
    </source>
</evidence>
<feature type="domain" description="TonB-dependent receptor plug" evidence="14">
    <location>
        <begin position="51"/>
        <end position="154"/>
    </location>
</feature>
<keyword evidence="16" id="KW-1185">Reference proteome</keyword>
<feature type="domain" description="TonB-dependent receptor-like beta-barrel" evidence="13">
    <location>
        <begin position="245"/>
        <end position="693"/>
    </location>
</feature>
<dbReference type="InterPro" id="IPR000531">
    <property type="entry name" value="Beta-barrel_TonB"/>
</dbReference>
<dbReference type="Gene3D" id="2.40.170.20">
    <property type="entry name" value="TonB-dependent receptor, beta-barrel domain"/>
    <property type="match status" value="1"/>
</dbReference>
<dbReference type="EMBL" id="JACIDT010000006">
    <property type="protein sequence ID" value="MBB3926380.1"/>
    <property type="molecule type" value="Genomic_DNA"/>
</dbReference>
<accession>A0A7W6BM65</accession>